<keyword evidence="9" id="KW-1185">Reference proteome</keyword>
<keyword evidence="6" id="KW-0472">Membrane</keyword>
<evidence type="ECO:0000256" key="3">
    <source>
        <dbReference type="ARBA" id="ARBA00023125"/>
    </source>
</evidence>
<sequence length="181" mass="20845">MASSDKKTKAKQKIDINIIENADDRLITFSKRRTGMYKKIFDFSALCVGEILFIIFSPTGKPYSFGHPSIESIAKRFSNRSLPLQETTDGPIETYHKERINLLVQDFNHIQDQLYVIKEKKKEIALAQWLHGTEIRHWWKAPIDQDNLRRANIGSPQGIHGHVRVAGQHMVYGLYCTIPKP</sequence>
<evidence type="ECO:0000313" key="9">
    <source>
        <dbReference type="Proteomes" id="UP000593574"/>
    </source>
</evidence>
<keyword evidence="4" id="KW-0804">Transcription</keyword>
<feature type="transmembrane region" description="Helical" evidence="6">
    <location>
        <begin position="40"/>
        <end position="59"/>
    </location>
</feature>
<dbReference type="SUPFAM" id="SSF55455">
    <property type="entry name" value="SRF-like"/>
    <property type="match status" value="1"/>
</dbReference>
<dbReference type="Proteomes" id="UP000593574">
    <property type="component" value="Unassembled WGS sequence"/>
</dbReference>
<feature type="domain" description="MADS-box" evidence="7">
    <location>
        <begin position="9"/>
        <end position="69"/>
    </location>
</feature>
<dbReference type="Pfam" id="PF00319">
    <property type="entry name" value="SRF-TF"/>
    <property type="match status" value="1"/>
</dbReference>
<dbReference type="GO" id="GO:0005634">
    <property type="term" value="C:nucleus"/>
    <property type="evidence" value="ECO:0007669"/>
    <property type="project" value="UniProtKB-SubCell"/>
</dbReference>
<evidence type="ECO:0000259" key="7">
    <source>
        <dbReference type="PROSITE" id="PS50066"/>
    </source>
</evidence>
<dbReference type="SMART" id="SM00432">
    <property type="entry name" value="MADS"/>
    <property type="match status" value="1"/>
</dbReference>
<reference evidence="8 9" key="1">
    <citation type="journal article" date="2019" name="Genome Biol. Evol.">
        <title>Insights into the evolution of the New World diploid cottons (Gossypium, subgenus Houzingenia) based on genome sequencing.</title>
        <authorList>
            <person name="Grover C.E."/>
            <person name="Arick M.A. 2nd"/>
            <person name="Thrash A."/>
            <person name="Conover J.L."/>
            <person name="Sanders W.S."/>
            <person name="Peterson D.G."/>
            <person name="Frelichowski J.E."/>
            <person name="Scheffler J.A."/>
            <person name="Scheffler B.E."/>
            <person name="Wendel J.F."/>
        </authorList>
    </citation>
    <scope>NUCLEOTIDE SEQUENCE [LARGE SCALE GENOMIC DNA]</scope>
    <source>
        <strain evidence="8">4</strain>
        <tissue evidence="8">Leaf</tissue>
    </source>
</reference>
<proteinExistence type="predicted"/>
<evidence type="ECO:0000256" key="4">
    <source>
        <dbReference type="ARBA" id="ARBA00023163"/>
    </source>
</evidence>
<keyword evidence="6" id="KW-0812">Transmembrane</keyword>
<keyword evidence="3" id="KW-0238">DNA-binding</keyword>
<evidence type="ECO:0000313" key="8">
    <source>
        <dbReference type="EMBL" id="MBA0730326.1"/>
    </source>
</evidence>
<gene>
    <name evidence="8" type="ORF">Golax_020449</name>
</gene>
<protein>
    <recommendedName>
        <fullName evidence="7">MADS-box domain-containing protein</fullName>
    </recommendedName>
</protein>
<dbReference type="PROSITE" id="PS50066">
    <property type="entry name" value="MADS_BOX_2"/>
    <property type="match status" value="1"/>
</dbReference>
<dbReference type="GO" id="GO:0046983">
    <property type="term" value="F:protein dimerization activity"/>
    <property type="evidence" value="ECO:0007669"/>
    <property type="project" value="InterPro"/>
</dbReference>
<keyword evidence="6" id="KW-1133">Transmembrane helix</keyword>
<name>A0A7J9B1X2_9ROSI</name>
<evidence type="ECO:0000256" key="2">
    <source>
        <dbReference type="ARBA" id="ARBA00023015"/>
    </source>
</evidence>
<evidence type="ECO:0000256" key="6">
    <source>
        <dbReference type="SAM" id="Phobius"/>
    </source>
</evidence>
<dbReference type="PANTHER" id="PTHR11945:SF725">
    <property type="entry name" value="AGAMOUS-LIKE 58-RELATED"/>
    <property type="match status" value="1"/>
</dbReference>
<comment type="caution">
    <text evidence="8">The sequence shown here is derived from an EMBL/GenBank/DDBJ whole genome shotgun (WGS) entry which is preliminary data.</text>
</comment>
<comment type="subcellular location">
    <subcellularLocation>
        <location evidence="1">Nucleus</location>
    </subcellularLocation>
</comment>
<dbReference type="InterPro" id="IPR002100">
    <property type="entry name" value="TF_MADSbox"/>
</dbReference>
<evidence type="ECO:0000256" key="5">
    <source>
        <dbReference type="ARBA" id="ARBA00023242"/>
    </source>
</evidence>
<dbReference type="GO" id="GO:0000978">
    <property type="term" value="F:RNA polymerase II cis-regulatory region sequence-specific DNA binding"/>
    <property type="evidence" value="ECO:0007669"/>
    <property type="project" value="TreeGrafter"/>
</dbReference>
<dbReference type="EMBL" id="JABEZV010444276">
    <property type="protein sequence ID" value="MBA0730326.1"/>
    <property type="molecule type" value="Genomic_DNA"/>
</dbReference>
<dbReference type="Gene3D" id="3.40.1810.10">
    <property type="entry name" value="Transcription factor, MADS-box"/>
    <property type="match status" value="1"/>
</dbReference>
<accession>A0A7J9B1X2</accession>
<dbReference type="InterPro" id="IPR036879">
    <property type="entry name" value="TF_MADSbox_sf"/>
</dbReference>
<evidence type="ECO:0000256" key="1">
    <source>
        <dbReference type="ARBA" id="ARBA00004123"/>
    </source>
</evidence>
<keyword evidence="5" id="KW-0539">Nucleus</keyword>
<keyword evidence="2" id="KW-0805">Transcription regulation</keyword>
<dbReference type="PANTHER" id="PTHR11945">
    <property type="entry name" value="MADS BOX PROTEIN"/>
    <property type="match status" value="1"/>
</dbReference>
<dbReference type="GO" id="GO:0000981">
    <property type="term" value="F:DNA-binding transcription factor activity, RNA polymerase II-specific"/>
    <property type="evidence" value="ECO:0007669"/>
    <property type="project" value="TreeGrafter"/>
</dbReference>
<dbReference type="AlphaFoldDB" id="A0A7J9B1X2"/>
<organism evidence="8 9">
    <name type="scientific">Gossypium laxum</name>
    <dbReference type="NCBI Taxonomy" id="34288"/>
    <lineage>
        <taxon>Eukaryota</taxon>
        <taxon>Viridiplantae</taxon>
        <taxon>Streptophyta</taxon>
        <taxon>Embryophyta</taxon>
        <taxon>Tracheophyta</taxon>
        <taxon>Spermatophyta</taxon>
        <taxon>Magnoliopsida</taxon>
        <taxon>eudicotyledons</taxon>
        <taxon>Gunneridae</taxon>
        <taxon>Pentapetalae</taxon>
        <taxon>rosids</taxon>
        <taxon>malvids</taxon>
        <taxon>Malvales</taxon>
        <taxon>Malvaceae</taxon>
        <taxon>Malvoideae</taxon>
        <taxon>Gossypium</taxon>
    </lineage>
</organism>
<dbReference type="PRINTS" id="PR00404">
    <property type="entry name" value="MADSDOMAIN"/>
</dbReference>